<dbReference type="SUPFAM" id="SSF58038">
    <property type="entry name" value="SNARE fusion complex"/>
    <property type="match status" value="1"/>
</dbReference>
<feature type="coiled-coil region" evidence="6">
    <location>
        <begin position="174"/>
        <end position="201"/>
    </location>
</feature>
<evidence type="ECO:0000256" key="1">
    <source>
        <dbReference type="ARBA" id="ARBA00004167"/>
    </source>
</evidence>
<dbReference type="SMART" id="SM00397">
    <property type="entry name" value="t_SNARE"/>
    <property type="match status" value="1"/>
</dbReference>
<dbReference type="Gene3D" id="1.20.5.110">
    <property type="match status" value="1"/>
</dbReference>
<dbReference type="AlphaFoldDB" id="A0A7S1F3L4"/>
<dbReference type="InterPro" id="IPR000727">
    <property type="entry name" value="T_SNARE_dom"/>
</dbReference>
<evidence type="ECO:0000256" key="6">
    <source>
        <dbReference type="SAM" id="Coils"/>
    </source>
</evidence>
<feature type="transmembrane region" description="Helical" evidence="7">
    <location>
        <begin position="206"/>
        <end position="224"/>
    </location>
</feature>
<reference evidence="9" key="1">
    <citation type="submission" date="2021-01" db="EMBL/GenBank/DDBJ databases">
        <authorList>
            <person name="Corre E."/>
            <person name="Pelletier E."/>
            <person name="Niang G."/>
            <person name="Scheremetjew M."/>
            <person name="Finn R."/>
            <person name="Kale V."/>
            <person name="Holt S."/>
            <person name="Cochrane G."/>
            <person name="Meng A."/>
            <person name="Brown T."/>
            <person name="Cohen L."/>
        </authorList>
    </citation>
    <scope>NUCLEOTIDE SEQUENCE</scope>
</reference>
<evidence type="ECO:0000259" key="8">
    <source>
        <dbReference type="PROSITE" id="PS50192"/>
    </source>
</evidence>
<keyword evidence="4 7" id="KW-1133">Transmembrane helix</keyword>
<evidence type="ECO:0000256" key="3">
    <source>
        <dbReference type="ARBA" id="ARBA00022692"/>
    </source>
</evidence>
<dbReference type="CDD" id="cd15841">
    <property type="entry name" value="SNARE_Qc"/>
    <property type="match status" value="1"/>
</dbReference>
<evidence type="ECO:0000313" key="9">
    <source>
        <dbReference type="EMBL" id="CAD8841123.1"/>
    </source>
</evidence>
<dbReference type="EMBL" id="HBFQ01022055">
    <property type="protein sequence ID" value="CAD8841123.1"/>
    <property type="molecule type" value="Transcribed_RNA"/>
</dbReference>
<sequence length="225" mass="25257">MGDQWLKDFEKAKKSSTLLLGEVSNEEFANRRLDAKQAALLRGRLAQLKSDVTQLQQSLMAISQNIQAHGVTKKELTRRGDLIAQLSETSEEIQEYVRSGVRRPAQSKGDASWRRQRVPKEDLKSMSQADILAFSERENDVHEETLDFLSGTVSNLKSIGGDISSEIDLHCRLLGDLEDQTDDANGKLKKQQSQLRKLGEQSNNCSLWAFIGITACTLVVLVFYF</sequence>
<dbReference type="PROSITE" id="PS50192">
    <property type="entry name" value="T_SNARE"/>
    <property type="match status" value="1"/>
</dbReference>
<proteinExistence type="predicted"/>
<keyword evidence="2" id="KW-0813">Transport</keyword>
<name>A0A7S1F3L4_NOCSC</name>
<organism evidence="9">
    <name type="scientific">Noctiluca scintillans</name>
    <name type="common">Sea sparkle</name>
    <name type="synonym">Red tide dinoflagellate</name>
    <dbReference type="NCBI Taxonomy" id="2966"/>
    <lineage>
        <taxon>Eukaryota</taxon>
        <taxon>Sar</taxon>
        <taxon>Alveolata</taxon>
        <taxon>Dinophyceae</taxon>
        <taxon>Noctilucales</taxon>
        <taxon>Noctilucaceae</taxon>
        <taxon>Noctiluca</taxon>
    </lineage>
</organism>
<keyword evidence="3 7" id="KW-0812">Transmembrane</keyword>
<gene>
    <name evidence="9" type="ORF">NSCI0253_LOCUS15471</name>
</gene>
<evidence type="ECO:0000256" key="4">
    <source>
        <dbReference type="ARBA" id="ARBA00022989"/>
    </source>
</evidence>
<feature type="domain" description="T-SNARE coiled-coil homology" evidence="8">
    <location>
        <begin position="144"/>
        <end position="198"/>
    </location>
</feature>
<evidence type="ECO:0000256" key="2">
    <source>
        <dbReference type="ARBA" id="ARBA00022448"/>
    </source>
</evidence>
<protein>
    <recommendedName>
        <fullName evidence="8">t-SNARE coiled-coil homology domain-containing protein</fullName>
    </recommendedName>
</protein>
<dbReference type="GO" id="GO:0016020">
    <property type="term" value="C:membrane"/>
    <property type="evidence" value="ECO:0007669"/>
    <property type="project" value="UniProtKB-SubCell"/>
</dbReference>
<keyword evidence="6" id="KW-0175">Coiled coil</keyword>
<dbReference type="GO" id="GO:0012505">
    <property type="term" value="C:endomembrane system"/>
    <property type="evidence" value="ECO:0007669"/>
    <property type="project" value="UniProtKB-ARBA"/>
</dbReference>
<accession>A0A7S1F3L4</accession>
<evidence type="ECO:0000256" key="5">
    <source>
        <dbReference type="ARBA" id="ARBA00023136"/>
    </source>
</evidence>
<feature type="coiled-coil region" evidence="6">
    <location>
        <begin position="38"/>
        <end position="65"/>
    </location>
</feature>
<dbReference type="PANTHER" id="PTHR12791">
    <property type="entry name" value="GOLGI SNARE BET1-RELATED"/>
    <property type="match status" value="1"/>
</dbReference>
<keyword evidence="5 7" id="KW-0472">Membrane</keyword>
<dbReference type="GO" id="GO:0005737">
    <property type="term" value="C:cytoplasm"/>
    <property type="evidence" value="ECO:0007669"/>
    <property type="project" value="UniProtKB-ARBA"/>
</dbReference>
<evidence type="ECO:0000256" key="7">
    <source>
        <dbReference type="SAM" id="Phobius"/>
    </source>
</evidence>
<comment type="subcellular location">
    <subcellularLocation>
        <location evidence="1">Membrane</location>
        <topology evidence="1">Single-pass membrane protein</topology>
    </subcellularLocation>
</comment>